<accession>A0A5M3XDT1</accession>
<dbReference type="EMBL" id="BLAE01000140">
    <property type="protein sequence ID" value="GES17073.1"/>
    <property type="molecule type" value="Genomic_DNA"/>
</dbReference>
<keyword evidence="2" id="KW-1185">Reference proteome</keyword>
<protein>
    <submittedName>
        <fullName evidence="1">Uncharacterized protein</fullName>
    </submittedName>
</protein>
<comment type="caution">
    <text evidence="1">The sequence shown here is derived from an EMBL/GenBank/DDBJ whole genome shotgun (WGS) entry which is preliminary data.</text>
</comment>
<name>A0A5M3XDT1_9ACTN</name>
<organism evidence="1 2">
    <name type="scientific">Acrocarpospora macrocephala</name>
    <dbReference type="NCBI Taxonomy" id="150177"/>
    <lineage>
        <taxon>Bacteria</taxon>
        <taxon>Bacillati</taxon>
        <taxon>Actinomycetota</taxon>
        <taxon>Actinomycetes</taxon>
        <taxon>Streptosporangiales</taxon>
        <taxon>Streptosporangiaceae</taxon>
        <taxon>Acrocarpospora</taxon>
    </lineage>
</organism>
<evidence type="ECO:0000313" key="1">
    <source>
        <dbReference type="EMBL" id="GES17073.1"/>
    </source>
</evidence>
<evidence type="ECO:0000313" key="2">
    <source>
        <dbReference type="Proteomes" id="UP000331127"/>
    </source>
</evidence>
<sequence>MAALVITPPGLGVMVGGSLRTVLVRLCSHYALPRALIHGFSDKWLFTDWADADYWTYWAMSTRNATAPRR</sequence>
<reference evidence="1 2" key="1">
    <citation type="submission" date="2019-10" db="EMBL/GenBank/DDBJ databases">
        <title>Whole genome shotgun sequence of Acrocarpospora macrocephala NBRC 16266.</title>
        <authorList>
            <person name="Ichikawa N."/>
            <person name="Kimura A."/>
            <person name="Kitahashi Y."/>
            <person name="Komaki H."/>
            <person name="Oguchi A."/>
        </authorList>
    </citation>
    <scope>NUCLEOTIDE SEQUENCE [LARGE SCALE GENOMIC DNA]</scope>
    <source>
        <strain evidence="1 2">NBRC 16266</strain>
    </source>
</reference>
<dbReference type="AlphaFoldDB" id="A0A5M3XDT1"/>
<dbReference type="Proteomes" id="UP000331127">
    <property type="component" value="Unassembled WGS sequence"/>
</dbReference>
<proteinExistence type="predicted"/>
<gene>
    <name evidence="1" type="ORF">Amac_106710</name>
</gene>